<dbReference type="EMBL" id="QZFR01000003">
    <property type="protein sequence ID" value="RXV75444.1"/>
    <property type="molecule type" value="Genomic_DNA"/>
</dbReference>
<dbReference type="Proteomes" id="UP000250143">
    <property type="component" value="Chromosome"/>
</dbReference>
<keyword evidence="1" id="KW-0812">Transmembrane</keyword>
<evidence type="ECO:0000313" key="7">
    <source>
        <dbReference type="Proteomes" id="UP000250153"/>
    </source>
</evidence>
<dbReference type="EMBL" id="CP023565">
    <property type="protein sequence ID" value="AWZ38817.1"/>
    <property type="molecule type" value="Genomic_DNA"/>
</dbReference>
<feature type="transmembrane region" description="Helical" evidence="1">
    <location>
        <begin position="41"/>
        <end position="58"/>
    </location>
</feature>
<dbReference type="RefSeq" id="WP_004050593.1">
    <property type="nucleotide sequence ID" value="NZ_BDFM01000245.1"/>
</dbReference>
<reference evidence="6 7" key="1">
    <citation type="submission" date="2017-09" db="EMBL/GenBank/DDBJ databases">
        <title>Predominant Lactobacillus spp. isolated from feces of mice subjected to short-term calorie restriction.</title>
        <authorList>
            <person name="Zhang C."/>
            <person name="Zhao L."/>
            <person name="Pan F."/>
        </authorList>
    </citation>
    <scope>NUCLEOTIDE SEQUENCE [LARGE SCALE GENOMIC DNA]</scope>
    <source>
        <strain evidence="3 6">CR141</strain>
        <strain evidence="2 7">CR147</strain>
    </source>
</reference>
<evidence type="ECO:0000313" key="4">
    <source>
        <dbReference type="EMBL" id="RXV75444.1"/>
    </source>
</evidence>
<keyword evidence="6" id="KW-1185">Reference proteome</keyword>
<name>A0A2Z4VXF2_9LACO</name>
<keyword evidence="1" id="KW-0472">Membrane</keyword>
<evidence type="ECO:0000313" key="3">
    <source>
        <dbReference type="EMBL" id="AWZ39788.1"/>
    </source>
</evidence>
<dbReference type="STRING" id="1622.GCA_001953785_00616"/>
<dbReference type="GeneID" id="48467040"/>
<reference evidence="4 8" key="2">
    <citation type="submission" date="2018-09" db="EMBL/GenBank/DDBJ databases">
        <title>Murine metabolic-syndrome-specific gut microbial biobank.</title>
        <authorList>
            <person name="Liu C."/>
        </authorList>
    </citation>
    <scope>NUCLEOTIDE SEQUENCE [LARGE SCALE GENOMIC DNA]</scope>
    <source>
        <strain evidence="4 8">C-30</strain>
    </source>
</reference>
<dbReference type="Proteomes" id="UP000306855">
    <property type="component" value="Unassembled WGS sequence"/>
</dbReference>
<proteinExistence type="predicted"/>
<evidence type="ECO:0000256" key="1">
    <source>
        <dbReference type="SAM" id="Phobius"/>
    </source>
</evidence>
<dbReference type="KEGG" id="lmur:CPS94_07775"/>
<dbReference type="AlphaFoldDB" id="A0A2Z4VXF2"/>
<dbReference type="OrthoDB" id="2328722at2"/>
<dbReference type="EMBL" id="SRYK01000009">
    <property type="protein sequence ID" value="TGY56404.1"/>
    <property type="molecule type" value="Genomic_DNA"/>
</dbReference>
<accession>A0A2Z4VXF2</accession>
<gene>
    <name evidence="3" type="ORF">CPQ89_01440</name>
    <name evidence="2" type="ORF">CPS94_07775</name>
    <name evidence="4" type="ORF">D6C19_00855</name>
    <name evidence="5" type="ORF">E5340_03100</name>
</gene>
<protein>
    <submittedName>
        <fullName evidence="5">Uncharacterized protein</fullName>
    </submittedName>
</protein>
<evidence type="ECO:0000313" key="8">
    <source>
        <dbReference type="Proteomes" id="UP000289316"/>
    </source>
</evidence>
<evidence type="ECO:0000313" key="5">
    <source>
        <dbReference type="EMBL" id="TGY56404.1"/>
    </source>
</evidence>
<dbReference type="Proteomes" id="UP000289316">
    <property type="component" value="Unassembled WGS sequence"/>
</dbReference>
<evidence type="ECO:0000313" key="9">
    <source>
        <dbReference type="Proteomes" id="UP000306855"/>
    </source>
</evidence>
<evidence type="ECO:0000313" key="6">
    <source>
        <dbReference type="Proteomes" id="UP000250143"/>
    </source>
</evidence>
<organism evidence="5 9">
    <name type="scientific">Ligilactobacillus murinus</name>
    <dbReference type="NCBI Taxonomy" id="1622"/>
    <lineage>
        <taxon>Bacteria</taxon>
        <taxon>Bacillati</taxon>
        <taxon>Bacillota</taxon>
        <taxon>Bacilli</taxon>
        <taxon>Lactobacillales</taxon>
        <taxon>Lactobacillaceae</taxon>
        <taxon>Ligilactobacillus</taxon>
    </lineage>
</organism>
<dbReference type="Proteomes" id="UP000250153">
    <property type="component" value="Chromosome"/>
</dbReference>
<sequence length="252" mass="29622">MKKFFWNSYSVTKQLGLLFIYLIFTLYIVTATITTPALSAKLLYALGGGVILVGALYYEYLKFLYTKMTTALTMQTDLAQCKKAREKLVKYDIFNGFKGSLIIFDSLCLMDEGNYQGCLEHMNQHHDFFHGSPDYLFIFWYNQLLCYYFLKEPTKMLYCGDKLREFKHSDQKHFSPLFSFDEIDALIASANGLHQKSIRHLDKISPKRLNAREKAYYYHILANEYRILNDSKQVGHYLKLARKYQNTMHFRG</sequence>
<keyword evidence="1" id="KW-1133">Transmembrane helix</keyword>
<dbReference type="EMBL" id="CP023566">
    <property type="protein sequence ID" value="AWZ39788.1"/>
    <property type="molecule type" value="Genomic_DNA"/>
</dbReference>
<reference evidence="5 9" key="3">
    <citation type="submission" date="2019-04" db="EMBL/GenBank/DDBJ databases">
        <title>Microbes associate with the intestines of laboratory mice.</title>
        <authorList>
            <person name="Navarre W."/>
            <person name="Wong E."/>
            <person name="Huang K."/>
            <person name="Tropini C."/>
            <person name="Ng K."/>
            <person name="Yu B."/>
        </authorList>
    </citation>
    <scope>NUCLEOTIDE SEQUENCE [LARGE SCALE GENOMIC DNA]</scope>
    <source>
        <strain evidence="5 9">NM26_J9</strain>
    </source>
</reference>
<evidence type="ECO:0000313" key="2">
    <source>
        <dbReference type="EMBL" id="AWZ38817.1"/>
    </source>
</evidence>